<feature type="compositionally biased region" description="Polar residues" evidence="1">
    <location>
        <begin position="1"/>
        <end position="10"/>
    </location>
</feature>
<evidence type="ECO:0000313" key="3">
    <source>
        <dbReference type="Proteomes" id="UP001055172"/>
    </source>
</evidence>
<gene>
    <name evidence="2" type="ORF">ColLi_12032</name>
</gene>
<dbReference type="AlphaFoldDB" id="A0AA37GYG2"/>
<comment type="caution">
    <text evidence="2">The sequence shown here is derived from an EMBL/GenBank/DDBJ whole genome shotgun (WGS) entry which is preliminary data.</text>
</comment>
<sequence>MCQESTCDSTYSRKRPTPLTLSEGQQNTKRPKRWDGKGMQWRASFSVLLDAADRTLETWGLAVETQAPTVSVGAGSAWAWRRMPQSVGEKWGNRFWIGL</sequence>
<reference evidence="2 3" key="1">
    <citation type="submission" date="2021-07" db="EMBL/GenBank/DDBJ databases">
        <title>Genome data of Colletotrichum spaethianum.</title>
        <authorList>
            <person name="Utami Y.D."/>
            <person name="Hiruma K."/>
        </authorList>
    </citation>
    <scope>NUCLEOTIDE SEQUENCE [LARGE SCALE GENOMIC DNA]</scope>
    <source>
        <strain evidence="2 3">MAFF 242679</strain>
    </source>
</reference>
<dbReference type="Proteomes" id="UP001055172">
    <property type="component" value="Unassembled WGS sequence"/>
</dbReference>
<evidence type="ECO:0000256" key="1">
    <source>
        <dbReference type="SAM" id="MobiDB-lite"/>
    </source>
</evidence>
<accession>A0AA37GYG2</accession>
<dbReference type="EMBL" id="BPPX01000038">
    <property type="protein sequence ID" value="GJC89194.1"/>
    <property type="molecule type" value="Genomic_DNA"/>
</dbReference>
<proteinExistence type="predicted"/>
<organism evidence="2 3">
    <name type="scientific">Colletotrichum liriopes</name>
    <dbReference type="NCBI Taxonomy" id="708192"/>
    <lineage>
        <taxon>Eukaryota</taxon>
        <taxon>Fungi</taxon>
        <taxon>Dikarya</taxon>
        <taxon>Ascomycota</taxon>
        <taxon>Pezizomycotina</taxon>
        <taxon>Sordariomycetes</taxon>
        <taxon>Hypocreomycetidae</taxon>
        <taxon>Glomerellales</taxon>
        <taxon>Glomerellaceae</taxon>
        <taxon>Colletotrichum</taxon>
        <taxon>Colletotrichum spaethianum species complex</taxon>
    </lineage>
</organism>
<name>A0AA37GYG2_9PEZI</name>
<evidence type="ECO:0000313" key="2">
    <source>
        <dbReference type="EMBL" id="GJC89194.1"/>
    </source>
</evidence>
<keyword evidence="3" id="KW-1185">Reference proteome</keyword>
<protein>
    <submittedName>
        <fullName evidence="2">Uncharacterized protein</fullName>
    </submittedName>
</protein>
<feature type="compositionally biased region" description="Polar residues" evidence="1">
    <location>
        <begin position="19"/>
        <end position="28"/>
    </location>
</feature>
<feature type="region of interest" description="Disordered" evidence="1">
    <location>
        <begin position="1"/>
        <end position="36"/>
    </location>
</feature>